<proteinExistence type="predicted"/>
<gene>
    <name evidence="2" type="ORF">PEVE_00034269</name>
</gene>
<dbReference type="Proteomes" id="UP001159427">
    <property type="component" value="Unassembled WGS sequence"/>
</dbReference>
<feature type="chain" id="PRO_5046412419" evidence="1">
    <location>
        <begin position="19"/>
        <end position="276"/>
    </location>
</feature>
<evidence type="ECO:0000313" key="2">
    <source>
        <dbReference type="EMBL" id="CAH3028517.1"/>
    </source>
</evidence>
<keyword evidence="1" id="KW-0732">Signal</keyword>
<accession>A0ABN8MK13</accession>
<organism evidence="2 3">
    <name type="scientific">Porites evermanni</name>
    <dbReference type="NCBI Taxonomy" id="104178"/>
    <lineage>
        <taxon>Eukaryota</taxon>
        <taxon>Metazoa</taxon>
        <taxon>Cnidaria</taxon>
        <taxon>Anthozoa</taxon>
        <taxon>Hexacorallia</taxon>
        <taxon>Scleractinia</taxon>
        <taxon>Fungiina</taxon>
        <taxon>Poritidae</taxon>
        <taxon>Porites</taxon>
    </lineage>
</organism>
<name>A0ABN8MK13_9CNID</name>
<keyword evidence="3" id="KW-1185">Reference proteome</keyword>
<evidence type="ECO:0000313" key="3">
    <source>
        <dbReference type="Proteomes" id="UP001159427"/>
    </source>
</evidence>
<feature type="signal peptide" evidence="1">
    <location>
        <begin position="1"/>
        <end position="18"/>
    </location>
</feature>
<comment type="caution">
    <text evidence="2">The sequence shown here is derived from an EMBL/GenBank/DDBJ whole genome shotgun (WGS) entry which is preliminary data.</text>
</comment>
<reference evidence="2 3" key="1">
    <citation type="submission" date="2022-05" db="EMBL/GenBank/DDBJ databases">
        <authorList>
            <consortium name="Genoscope - CEA"/>
            <person name="William W."/>
        </authorList>
    </citation>
    <scope>NUCLEOTIDE SEQUENCE [LARGE SCALE GENOMIC DNA]</scope>
</reference>
<protein>
    <submittedName>
        <fullName evidence="2">Uncharacterized protein</fullName>
    </submittedName>
</protein>
<dbReference type="EMBL" id="CALNXI010000517">
    <property type="protein sequence ID" value="CAH3028517.1"/>
    <property type="molecule type" value="Genomic_DNA"/>
</dbReference>
<evidence type="ECO:0000256" key="1">
    <source>
        <dbReference type="SAM" id="SignalP"/>
    </source>
</evidence>
<sequence>MKHMLALGVIFTASVANALYLADCDQGVNCDCPADLKGQLKIYRGKIFVCTGSRWSLYGNYGDKSHPGSSCKDIKDRKGEESANGIYWIKLKGWTMVFKAVTRKGNVYEFYTSNRTYSEDVKYALDVTKKHPHHYKNRIVLNWEDFKPSEARVALYTSGELQKELKFNATGSNNRNWFSCSALTQSSWFDIPTEHHNYFSIYGSVHSPHDKRHFFINRNYHGCPKDAGWMVITELEHCDWEKNKKNAILYSKLPVYTNWNIHKNVLEADVLVVYVR</sequence>